<feature type="region of interest" description="Disordered" evidence="15">
    <location>
        <begin position="503"/>
        <end position="536"/>
    </location>
</feature>
<dbReference type="SUPFAM" id="SSF51445">
    <property type="entry name" value="(Trans)glycosidases"/>
    <property type="match status" value="1"/>
</dbReference>
<dbReference type="GO" id="GO:0009277">
    <property type="term" value="C:fungal-type cell wall"/>
    <property type="evidence" value="ECO:0007669"/>
    <property type="project" value="TreeGrafter"/>
</dbReference>
<keyword evidence="5" id="KW-0732">Signal</keyword>
<evidence type="ECO:0000256" key="15">
    <source>
        <dbReference type="SAM" id="MobiDB-lite"/>
    </source>
</evidence>
<dbReference type="GO" id="GO:0031505">
    <property type="term" value="P:fungal-type cell wall organization"/>
    <property type="evidence" value="ECO:0007669"/>
    <property type="project" value="UniProtKB-ARBA"/>
</dbReference>
<comment type="caution">
    <text evidence="17">The sequence shown here is derived from an EMBL/GenBank/DDBJ whole genome shotgun (WGS) entry which is preliminary data.</text>
</comment>
<keyword evidence="7" id="KW-0325">Glycoprotein</keyword>
<evidence type="ECO:0000256" key="3">
    <source>
        <dbReference type="ARBA" id="ARBA00022512"/>
    </source>
</evidence>
<dbReference type="GO" id="GO:0005576">
    <property type="term" value="C:extracellular region"/>
    <property type="evidence" value="ECO:0007669"/>
    <property type="project" value="TreeGrafter"/>
</dbReference>
<keyword evidence="16" id="KW-1133">Transmembrane helix</keyword>
<evidence type="ECO:0000256" key="12">
    <source>
        <dbReference type="ARBA" id="ARBA00041761"/>
    </source>
</evidence>
<dbReference type="RefSeq" id="XP_046064910.1">
    <property type="nucleotide sequence ID" value="XM_046205483.1"/>
</dbReference>
<dbReference type="GO" id="GO:0042973">
    <property type="term" value="F:glucan endo-1,3-beta-D-glucosidase activity"/>
    <property type="evidence" value="ECO:0007669"/>
    <property type="project" value="TreeGrafter"/>
</dbReference>
<dbReference type="GO" id="GO:0009986">
    <property type="term" value="C:cell surface"/>
    <property type="evidence" value="ECO:0007669"/>
    <property type="project" value="TreeGrafter"/>
</dbReference>
<gene>
    <name evidence="17" type="ORF">OGAPHI_000439</name>
</gene>
<evidence type="ECO:0000256" key="4">
    <source>
        <dbReference type="ARBA" id="ARBA00022525"/>
    </source>
</evidence>
<dbReference type="Gene3D" id="3.20.20.80">
    <property type="entry name" value="Glycosidases"/>
    <property type="match status" value="1"/>
</dbReference>
<keyword evidence="16" id="KW-0812">Transmembrane</keyword>
<keyword evidence="6 14" id="KW-0378">Hydrolase</keyword>
<dbReference type="InterPro" id="IPR000490">
    <property type="entry name" value="Glyco_hydro_17"/>
</dbReference>
<dbReference type="EMBL" id="JAEUBE010000055">
    <property type="protein sequence ID" value="KAH3671734.1"/>
    <property type="molecule type" value="Genomic_DNA"/>
</dbReference>
<dbReference type="AlphaFoldDB" id="A0A9P8TAL7"/>
<comment type="catalytic activity">
    <reaction evidence="10">
        <text>Successive hydrolysis of beta-D-glucose units from the non-reducing ends of (1-&gt;3)-beta-D-glucans, releasing alpha-glucose.</text>
        <dbReference type="EC" id="3.2.1.58"/>
    </reaction>
</comment>
<comment type="similarity">
    <text evidence="2 13">Belongs to the glycosyl hydrolase 17 family.</text>
</comment>
<evidence type="ECO:0000256" key="7">
    <source>
        <dbReference type="ARBA" id="ARBA00023180"/>
    </source>
</evidence>
<dbReference type="GO" id="GO:0005975">
    <property type="term" value="P:carbohydrate metabolic process"/>
    <property type="evidence" value="ECO:0007669"/>
    <property type="project" value="InterPro"/>
</dbReference>
<keyword evidence="8 14" id="KW-0326">Glycosidase</keyword>
<organism evidence="17 18">
    <name type="scientific">Ogataea philodendri</name>
    <dbReference type="NCBI Taxonomy" id="1378263"/>
    <lineage>
        <taxon>Eukaryota</taxon>
        <taxon>Fungi</taxon>
        <taxon>Dikarya</taxon>
        <taxon>Ascomycota</taxon>
        <taxon>Saccharomycotina</taxon>
        <taxon>Pichiomycetes</taxon>
        <taxon>Pichiales</taxon>
        <taxon>Pichiaceae</taxon>
        <taxon>Ogataea</taxon>
    </lineage>
</organism>
<evidence type="ECO:0000256" key="6">
    <source>
        <dbReference type="ARBA" id="ARBA00022801"/>
    </source>
</evidence>
<dbReference type="PROSITE" id="PS00587">
    <property type="entry name" value="GLYCOSYL_HYDROL_F17"/>
    <property type="match status" value="1"/>
</dbReference>
<keyword evidence="16" id="KW-0472">Membrane</keyword>
<keyword evidence="9" id="KW-0961">Cell wall biogenesis/degradation</keyword>
<dbReference type="GO" id="GO:0004338">
    <property type="term" value="F:glucan exo-1,3-beta-glucosidase activity"/>
    <property type="evidence" value="ECO:0007669"/>
    <property type="project" value="UniProtKB-EC"/>
</dbReference>
<dbReference type="EC" id="3.2.1.58" evidence="11"/>
<dbReference type="Pfam" id="PF00332">
    <property type="entry name" value="Glyco_hydro_17"/>
    <property type="match status" value="1"/>
</dbReference>
<evidence type="ECO:0000256" key="14">
    <source>
        <dbReference type="RuleBase" id="RU004336"/>
    </source>
</evidence>
<dbReference type="InterPro" id="IPR050732">
    <property type="entry name" value="Beta-glucan_modifiers"/>
</dbReference>
<evidence type="ECO:0000256" key="2">
    <source>
        <dbReference type="ARBA" id="ARBA00008773"/>
    </source>
</evidence>
<reference evidence="17" key="2">
    <citation type="submission" date="2021-01" db="EMBL/GenBank/DDBJ databases">
        <authorList>
            <person name="Schikora-Tamarit M.A."/>
        </authorList>
    </citation>
    <scope>NUCLEOTIDE SEQUENCE</scope>
    <source>
        <strain evidence="17">CBS6075</strain>
    </source>
</reference>
<dbReference type="PANTHER" id="PTHR16631">
    <property type="entry name" value="GLUCAN 1,3-BETA-GLUCOSIDASE"/>
    <property type="match status" value="1"/>
</dbReference>
<feature type="transmembrane region" description="Helical" evidence="16">
    <location>
        <begin position="150"/>
        <end position="169"/>
    </location>
</feature>
<proteinExistence type="inferred from homology"/>
<feature type="compositionally biased region" description="Basic residues" evidence="15">
    <location>
        <begin position="527"/>
        <end position="536"/>
    </location>
</feature>
<evidence type="ECO:0000256" key="1">
    <source>
        <dbReference type="ARBA" id="ARBA00004191"/>
    </source>
</evidence>
<accession>A0A9P8TAL7</accession>
<evidence type="ECO:0000256" key="10">
    <source>
        <dbReference type="ARBA" id="ARBA00036824"/>
    </source>
</evidence>
<evidence type="ECO:0000256" key="11">
    <source>
        <dbReference type="ARBA" id="ARBA00038929"/>
    </source>
</evidence>
<dbReference type="OrthoDB" id="1293114at2759"/>
<keyword evidence="18" id="KW-1185">Reference proteome</keyword>
<evidence type="ECO:0000256" key="13">
    <source>
        <dbReference type="RuleBase" id="RU004335"/>
    </source>
</evidence>
<evidence type="ECO:0000313" key="17">
    <source>
        <dbReference type="EMBL" id="KAH3671734.1"/>
    </source>
</evidence>
<evidence type="ECO:0000256" key="16">
    <source>
        <dbReference type="SAM" id="Phobius"/>
    </source>
</evidence>
<keyword evidence="3" id="KW-0134">Cell wall</keyword>
<keyword evidence="4" id="KW-0964">Secreted</keyword>
<evidence type="ECO:0000256" key="5">
    <source>
        <dbReference type="ARBA" id="ARBA00022729"/>
    </source>
</evidence>
<protein>
    <recommendedName>
        <fullName evidence="11">glucan 1,3-beta-glucosidase</fullName>
        <ecNumber evidence="11">3.2.1.58</ecNumber>
    </recommendedName>
    <alternativeName>
        <fullName evidence="12">Exo-1,3-beta-glucanase</fullName>
    </alternativeName>
</protein>
<evidence type="ECO:0000313" key="18">
    <source>
        <dbReference type="Proteomes" id="UP000769157"/>
    </source>
</evidence>
<comment type="subcellular location">
    <subcellularLocation>
        <location evidence="1">Secreted</location>
        <location evidence="1">Cell wall</location>
    </subcellularLocation>
</comment>
<name>A0A9P8TAL7_9ASCO</name>
<dbReference type="InterPro" id="IPR017853">
    <property type="entry name" value="GH"/>
</dbReference>
<dbReference type="Proteomes" id="UP000769157">
    <property type="component" value="Unassembled WGS sequence"/>
</dbReference>
<sequence length="536" mass="58697">MAGLSPVFFPTFLADLSSPYSNLKGLLINLRTVLSFKALVGPSTSLKSIKQNPLHLPVSSKVAILIFTISPQCLKCSSNSSSVVSNDRFPTNKILEGGFFDNCSSALAGLPSKELASLISSLRPFKFSSESETALFICSSVLKSMYAKPLILWAVFFGILTLLGFNLGVQANDGSCKTASDYESDLDTLSGQAQTIKTYAVASCNTLQILGPVAEDKGFTITLGIWPTPDSTFTAEKEALSSYLPNISKSTIKAFTVGSEALYRGDLTASELANDISEIKKLLSGIKDKNGDSYSDVPVGTVDSWNVLVDGANADVIKTADVIYANAFSYWQGQAMNNASFSFFDDIMQALQTIQTTKGSTDIDFWVGETGWPTEGDNYESAQPSVDNAEQFWKQAVCAMRGWGVNTYVFEAFDESWKPDTSDSSAERYWGVWTDQRSQKYDLDCDFSSHETIPTTITRKVNRFHFTVMVKAKKSTISKIRPTSKKYFLLSLDSIKGSPGISKDLLSTTKESERASNRPPITETFLRKKIGSKKRP</sequence>
<dbReference type="FunFam" id="3.20.20.80:FF:000105">
    <property type="entry name" value="Glucan 1,3-beta-glucosidase"/>
    <property type="match status" value="1"/>
</dbReference>
<evidence type="ECO:0000256" key="9">
    <source>
        <dbReference type="ARBA" id="ARBA00023316"/>
    </source>
</evidence>
<reference evidence="17" key="1">
    <citation type="journal article" date="2021" name="Open Biol.">
        <title>Shared evolutionary footprints suggest mitochondrial oxidative damage underlies multiple complex I losses in fungi.</title>
        <authorList>
            <person name="Schikora-Tamarit M.A."/>
            <person name="Marcet-Houben M."/>
            <person name="Nosek J."/>
            <person name="Gabaldon T."/>
        </authorList>
    </citation>
    <scope>NUCLEOTIDE SEQUENCE</scope>
    <source>
        <strain evidence="17">CBS6075</strain>
    </source>
</reference>
<evidence type="ECO:0000256" key="8">
    <source>
        <dbReference type="ARBA" id="ARBA00023295"/>
    </source>
</evidence>
<dbReference type="PANTHER" id="PTHR16631:SF26">
    <property type="entry name" value="GLUCAN 1,3-BETA-GLUCOSIDASE"/>
    <property type="match status" value="1"/>
</dbReference>
<dbReference type="GeneID" id="70232407"/>